<dbReference type="PANTHER" id="PTHR47712">
    <property type="entry name" value="OS09G0555300 PROTEIN"/>
    <property type="match status" value="1"/>
</dbReference>
<dbReference type="InterPro" id="IPR001810">
    <property type="entry name" value="F-box_dom"/>
</dbReference>
<dbReference type="Gene3D" id="2.120.10.80">
    <property type="entry name" value="Kelch-type beta propeller"/>
    <property type="match status" value="1"/>
</dbReference>
<dbReference type="FunFam" id="2.120.10.80:FF:000103">
    <property type="entry name" value="F-box/kelch-repeat protein At5g42360"/>
    <property type="match status" value="1"/>
</dbReference>
<feature type="domain" description="F-box" evidence="2">
    <location>
        <begin position="102"/>
        <end position="147"/>
    </location>
</feature>
<feature type="compositionally biased region" description="Acidic residues" evidence="1">
    <location>
        <begin position="54"/>
        <end position="64"/>
    </location>
</feature>
<dbReference type="EnsemblPlants" id="OBART09G19120.1">
    <property type="protein sequence ID" value="OBART09G19120.1"/>
    <property type="gene ID" value="OBART09G19120"/>
</dbReference>
<reference evidence="3" key="1">
    <citation type="journal article" date="2009" name="Rice">
        <title>De Novo Next Generation Sequencing of Plant Genomes.</title>
        <authorList>
            <person name="Rounsley S."/>
            <person name="Marri P.R."/>
            <person name="Yu Y."/>
            <person name="He R."/>
            <person name="Sisneros N."/>
            <person name="Goicoechea J.L."/>
            <person name="Lee S.J."/>
            <person name="Angelova A."/>
            <person name="Kudrna D."/>
            <person name="Luo M."/>
            <person name="Affourtit J."/>
            <person name="Desany B."/>
            <person name="Knight J."/>
            <person name="Niazi F."/>
            <person name="Egholm M."/>
            <person name="Wing R.A."/>
        </authorList>
    </citation>
    <scope>NUCLEOTIDE SEQUENCE [LARGE SCALE GENOMIC DNA]</scope>
    <source>
        <strain evidence="3">cv. IRGC 105608</strain>
    </source>
</reference>
<protein>
    <recommendedName>
        <fullName evidence="2">F-box domain-containing protein</fullName>
    </recommendedName>
</protein>
<feature type="region of interest" description="Disordered" evidence="1">
    <location>
        <begin position="1"/>
        <end position="28"/>
    </location>
</feature>
<proteinExistence type="predicted"/>
<dbReference type="InterPro" id="IPR036047">
    <property type="entry name" value="F-box-like_dom_sf"/>
</dbReference>
<accession>A0A0D3H9V9</accession>
<evidence type="ECO:0000259" key="2">
    <source>
        <dbReference type="PROSITE" id="PS50181"/>
    </source>
</evidence>
<dbReference type="AlphaFoldDB" id="A0A0D3H9V9"/>
<feature type="region of interest" description="Disordered" evidence="1">
    <location>
        <begin position="43"/>
        <end position="66"/>
    </location>
</feature>
<dbReference type="STRING" id="65489.A0A0D3H9V9"/>
<dbReference type="PaxDb" id="65489-OBART09G19120.1"/>
<dbReference type="GO" id="GO:0019005">
    <property type="term" value="C:SCF ubiquitin ligase complex"/>
    <property type="evidence" value="ECO:0007669"/>
    <property type="project" value="TreeGrafter"/>
</dbReference>
<keyword evidence="4" id="KW-1185">Reference proteome</keyword>
<dbReference type="SMART" id="SM00256">
    <property type="entry name" value="FBOX"/>
    <property type="match status" value="1"/>
</dbReference>
<evidence type="ECO:0000256" key="1">
    <source>
        <dbReference type="SAM" id="MobiDB-lite"/>
    </source>
</evidence>
<dbReference type="SUPFAM" id="SSF81383">
    <property type="entry name" value="F-box domain"/>
    <property type="match status" value="1"/>
</dbReference>
<dbReference type="PROSITE" id="PS50181">
    <property type="entry name" value="FBOX"/>
    <property type="match status" value="1"/>
</dbReference>
<name>A0A0D3H9V9_9ORYZ</name>
<evidence type="ECO:0000313" key="3">
    <source>
        <dbReference type="EnsemblPlants" id="OBART09G19120.1"/>
    </source>
</evidence>
<dbReference type="Proteomes" id="UP000026960">
    <property type="component" value="Chromosome 9"/>
</dbReference>
<reference evidence="3" key="2">
    <citation type="submission" date="2015-03" db="UniProtKB">
        <authorList>
            <consortium name="EnsemblPlants"/>
        </authorList>
    </citation>
    <scope>IDENTIFICATION</scope>
</reference>
<dbReference type="HOGENOM" id="CLU_738460_0_0_1"/>
<dbReference type="eggNOG" id="ENOG502QQKY">
    <property type="taxonomic scope" value="Eukaryota"/>
</dbReference>
<feature type="compositionally biased region" description="Low complexity" evidence="1">
    <location>
        <begin position="13"/>
        <end position="28"/>
    </location>
</feature>
<dbReference type="Gene3D" id="1.20.1280.50">
    <property type="match status" value="1"/>
</dbReference>
<dbReference type="InterPro" id="IPR015915">
    <property type="entry name" value="Kelch-typ_b-propeller"/>
</dbReference>
<organism evidence="3">
    <name type="scientific">Oryza barthii</name>
    <dbReference type="NCBI Taxonomy" id="65489"/>
    <lineage>
        <taxon>Eukaryota</taxon>
        <taxon>Viridiplantae</taxon>
        <taxon>Streptophyta</taxon>
        <taxon>Embryophyta</taxon>
        <taxon>Tracheophyta</taxon>
        <taxon>Spermatophyta</taxon>
        <taxon>Magnoliopsida</taxon>
        <taxon>Liliopsida</taxon>
        <taxon>Poales</taxon>
        <taxon>Poaceae</taxon>
        <taxon>BOP clade</taxon>
        <taxon>Oryzoideae</taxon>
        <taxon>Oryzeae</taxon>
        <taxon>Oryzinae</taxon>
        <taxon>Oryza</taxon>
    </lineage>
</organism>
<dbReference type="Gramene" id="OBART09G19120.1">
    <property type="protein sequence ID" value="OBART09G19120.1"/>
    <property type="gene ID" value="OBART09G19120"/>
</dbReference>
<dbReference type="Pfam" id="PF00646">
    <property type="entry name" value="F-box"/>
    <property type="match status" value="1"/>
</dbReference>
<evidence type="ECO:0000313" key="4">
    <source>
        <dbReference type="Proteomes" id="UP000026960"/>
    </source>
</evidence>
<sequence length="375" mass="41089">MPRALQRSGSNSLAALLRADPPPQAAARAGGCRVCACDEMDPATAAPRRRAPEEKDDDEEEEEAVPPAALQCFSWKKGAAAARTSGVGDGDRMMVEEVEAAAASLSVLPDDLMEMVLGRLPLASLLAARCACRRWRDLTVAPQFMRMRRVAGQEEERRAQQRLALIAVGGRGRWDEPLVSGEIYDPVTDKWFEIAGFPADVGLACSGAVCGQMFYVYCESDTLVAYHLDKGFWSVIQTSRPPPRLRDYAPTLLCCSSRLLMLCVSWCDRAGNGAASRRERVVRKLFELDLGSRRWGEASSHPDAPMDLNAAFAAGADTVYAVEMFRVFGKVLDFVTACRVSDTDDHRWRRLARNNAAADADAMSSKLKSMAVLHL</sequence>
<dbReference type="PANTHER" id="PTHR47712:SF1">
    <property type="entry name" value="OS09G0555300 PROTEIN"/>
    <property type="match status" value="1"/>
</dbReference>
<dbReference type="SUPFAM" id="SSF117281">
    <property type="entry name" value="Kelch motif"/>
    <property type="match status" value="1"/>
</dbReference>